<keyword evidence="3" id="KW-0378">Hydrolase</keyword>
<gene>
    <name evidence="3" type="ORF">PG303_01545</name>
</gene>
<name>A0AAP6HDM2_RIEAN</name>
<evidence type="ECO:0000259" key="2">
    <source>
        <dbReference type="Pfam" id="PF20469"/>
    </source>
</evidence>
<dbReference type="CDD" id="cd01026">
    <property type="entry name" value="TOPRIM_OLD"/>
    <property type="match status" value="1"/>
</dbReference>
<comment type="caution">
    <text evidence="3">The sequence shown here is derived from an EMBL/GenBank/DDBJ whole genome shotgun (WGS) entry which is preliminary data.</text>
</comment>
<dbReference type="RefSeq" id="WP_154469031.1">
    <property type="nucleotide sequence ID" value="NZ_CP110126.1"/>
</dbReference>
<dbReference type="Gene3D" id="3.40.50.300">
    <property type="entry name" value="P-loop containing nucleotide triphosphate hydrolases"/>
    <property type="match status" value="1"/>
</dbReference>
<dbReference type="Proteomes" id="UP001284033">
    <property type="component" value="Unassembled WGS sequence"/>
</dbReference>
<feature type="domain" description="OLD protein-like TOPRIM" evidence="2">
    <location>
        <begin position="460"/>
        <end position="539"/>
    </location>
</feature>
<evidence type="ECO:0000313" key="3">
    <source>
        <dbReference type="EMBL" id="MDY3511896.1"/>
    </source>
</evidence>
<evidence type="ECO:0000313" key="4">
    <source>
        <dbReference type="Proteomes" id="UP001284033"/>
    </source>
</evidence>
<dbReference type="PANTHER" id="PTHR43581">
    <property type="entry name" value="ATP/GTP PHOSPHATASE"/>
    <property type="match status" value="1"/>
</dbReference>
<sequence length="694" mass="81374">MKIKSLQVNNYRLLKNFQLDLEDELSLVIGKNNTGKTSLLSLLDKFLNFSEKNKFSLDDFNLEFKELLLLKITDDTIEEFSESIGIKLRILIEYFEDDDISNISKIMMDLDPENNNVVIGFDFCIDYENLTKLRKDFNLFEIEEKKKEKATKDYKIKNIDYFLRNNLKEYFNYRKKSIQFDVTQNKIIEGKYIDLDKEKISIKEIINFKYISAKREVSNKSIDKTLSLQTSEIYKKSETNETEEKAIDEFKEKLRDTDEVLSTIYSTIFENVVNKVKSFGGIKKDDSIIEIKSTLQHRELLEGNTTVMYNHNNHSLPESYNGLGYMNLISMIFQIEILVQEFKKDKNEKPSDINLLYIEEPEAHTHPQMQYVFIKNIKQLLKEGIKREDGENRRLQYIISTHSSHILSESNFDDVKYLKKVGENCIEAKNLKELKAQYEVNSKEYQFLKQYLTISRAEIFFADKCILIEGDTERILFSTILKKIDIEEDKKHKLGGTKDKFLPLLSQNISIIEVGAYSHIFEKFIDFIGIKTLIITDLDTVDDNGEACEVSVGKSYTNTAINFFYSSASLEDLKKKKHSEKILNKKNGNWEVNDTGNLCVCYQIEEDDYHARSFEDAFININRTFIVSLKDNFKGIKHKQYFDILDNNPYYLAMNCIKKKTHFALDIIYNSNEDFSNWAIPTYIKESLLWLKQD</sequence>
<dbReference type="Pfam" id="PF20469">
    <property type="entry name" value="OLD-like_TOPRIM"/>
    <property type="match status" value="1"/>
</dbReference>
<dbReference type="GO" id="GO:0004519">
    <property type="term" value="F:endonuclease activity"/>
    <property type="evidence" value="ECO:0007669"/>
    <property type="project" value="UniProtKB-KW"/>
</dbReference>
<protein>
    <submittedName>
        <fullName evidence="3">ATP-dependent endonuclease</fullName>
    </submittedName>
</protein>
<reference evidence="3" key="1">
    <citation type="submission" date="2023-01" db="EMBL/GenBank/DDBJ databases">
        <title>Genome-based studies on antimicrobial resistance profiles of Riemerella anatipestifer in China, 1994 to 2021.</title>
        <authorList>
            <person name="Yang Z."/>
            <person name="Zhu D."/>
        </authorList>
    </citation>
    <scope>NUCLEOTIDE SEQUENCE</scope>
    <source>
        <strain evidence="3">RCAD1218</strain>
    </source>
</reference>
<dbReference type="EMBL" id="JAQZHK010000001">
    <property type="protein sequence ID" value="MDY3511896.1"/>
    <property type="molecule type" value="Genomic_DNA"/>
</dbReference>
<dbReference type="InterPro" id="IPR051396">
    <property type="entry name" value="Bact_Antivir_Def_Nuclease"/>
</dbReference>
<keyword evidence="3" id="KW-0255">Endonuclease</keyword>
<dbReference type="PANTHER" id="PTHR43581:SF4">
    <property type="entry name" value="ATP_GTP PHOSPHATASE"/>
    <property type="match status" value="1"/>
</dbReference>
<dbReference type="InterPro" id="IPR027417">
    <property type="entry name" value="P-loop_NTPase"/>
</dbReference>
<evidence type="ECO:0000259" key="1">
    <source>
        <dbReference type="Pfam" id="PF13175"/>
    </source>
</evidence>
<dbReference type="InterPro" id="IPR034139">
    <property type="entry name" value="TOPRIM_OLD"/>
</dbReference>
<accession>A0AAP6HDM2</accession>
<dbReference type="SUPFAM" id="SSF52540">
    <property type="entry name" value="P-loop containing nucleoside triphosphate hydrolases"/>
    <property type="match status" value="1"/>
</dbReference>
<organism evidence="3 4">
    <name type="scientific">Riemerella anatipestifer</name>
    <name type="common">Moraxella anatipestifer</name>
    <dbReference type="NCBI Taxonomy" id="34085"/>
    <lineage>
        <taxon>Bacteria</taxon>
        <taxon>Pseudomonadati</taxon>
        <taxon>Bacteroidota</taxon>
        <taxon>Flavobacteriia</taxon>
        <taxon>Flavobacteriales</taxon>
        <taxon>Weeksellaceae</taxon>
        <taxon>Riemerella</taxon>
    </lineage>
</organism>
<feature type="domain" description="Endonuclease GajA/Old nuclease/RecF-like AAA" evidence="1">
    <location>
        <begin position="1"/>
        <end position="406"/>
    </location>
</feature>
<proteinExistence type="predicted"/>
<dbReference type="Pfam" id="PF13175">
    <property type="entry name" value="AAA_15"/>
    <property type="match status" value="1"/>
</dbReference>
<dbReference type="AlphaFoldDB" id="A0AAP6HDM2"/>
<keyword evidence="3" id="KW-0540">Nuclease</keyword>
<dbReference type="InterPro" id="IPR041685">
    <property type="entry name" value="AAA_GajA/Old/RecF-like"/>
</dbReference>